<feature type="compositionally biased region" description="Gly residues" evidence="2">
    <location>
        <begin position="19"/>
        <end position="38"/>
    </location>
</feature>
<dbReference type="PANTHER" id="PTHR13309">
    <property type="entry name" value="NUCLEAR FRAGILE X MENTAL RETARDATION PROTEIN INTERACTING PROTEIN 1"/>
    <property type="match status" value="1"/>
</dbReference>
<protein>
    <recommendedName>
        <fullName evidence="3">C2H2-type domain-containing protein</fullName>
    </recommendedName>
</protein>
<evidence type="ECO:0000313" key="4">
    <source>
        <dbReference type="EMBL" id="CAH0390067.1"/>
    </source>
</evidence>
<dbReference type="GO" id="GO:0008270">
    <property type="term" value="F:zinc ion binding"/>
    <property type="evidence" value="ECO:0007669"/>
    <property type="project" value="UniProtKB-KW"/>
</dbReference>
<feature type="compositionally biased region" description="Basic residues" evidence="2">
    <location>
        <begin position="1"/>
        <end position="15"/>
    </location>
</feature>
<dbReference type="InterPro" id="IPR013087">
    <property type="entry name" value="Znf_C2H2_type"/>
</dbReference>
<dbReference type="InterPro" id="IPR039136">
    <property type="entry name" value="NUFIP1-like"/>
</dbReference>
<feature type="compositionally biased region" description="Polar residues" evidence="2">
    <location>
        <begin position="483"/>
        <end position="501"/>
    </location>
</feature>
<dbReference type="GO" id="GO:0005634">
    <property type="term" value="C:nucleus"/>
    <property type="evidence" value="ECO:0007669"/>
    <property type="project" value="TreeGrafter"/>
</dbReference>
<feature type="compositionally biased region" description="Basic and acidic residues" evidence="2">
    <location>
        <begin position="593"/>
        <end position="605"/>
    </location>
</feature>
<proteinExistence type="predicted"/>
<keyword evidence="1" id="KW-0479">Metal-binding</keyword>
<feature type="compositionally biased region" description="Basic and acidic residues" evidence="2">
    <location>
        <begin position="458"/>
        <end position="468"/>
    </location>
</feature>
<keyword evidence="1" id="KW-0863">Zinc-finger</keyword>
<keyword evidence="5" id="KW-1185">Reference proteome</keyword>
<evidence type="ECO:0000256" key="2">
    <source>
        <dbReference type="SAM" id="MobiDB-lite"/>
    </source>
</evidence>
<feature type="compositionally biased region" description="Polar residues" evidence="2">
    <location>
        <begin position="424"/>
        <end position="433"/>
    </location>
</feature>
<keyword evidence="1" id="KW-0862">Zinc</keyword>
<dbReference type="Pfam" id="PF10453">
    <property type="entry name" value="NUFIP1"/>
    <property type="match status" value="1"/>
</dbReference>
<dbReference type="GO" id="GO:0003723">
    <property type="term" value="F:RNA binding"/>
    <property type="evidence" value="ECO:0007669"/>
    <property type="project" value="InterPro"/>
</dbReference>
<evidence type="ECO:0000259" key="3">
    <source>
        <dbReference type="PROSITE" id="PS50157"/>
    </source>
</evidence>
<evidence type="ECO:0000313" key="5">
    <source>
        <dbReference type="Proteomes" id="UP001152759"/>
    </source>
</evidence>
<feature type="region of interest" description="Disordered" evidence="2">
    <location>
        <begin position="317"/>
        <end position="406"/>
    </location>
</feature>
<feature type="region of interest" description="Disordered" evidence="2">
    <location>
        <begin position="424"/>
        <end position="605"/>
    </location>
</feature>
<accession>A0A9P0AEI0</accession>
<dbReference type="EMBL" id="OU963866">
    <property type="protein sequence ID" value="CAH0390067.1"/>
    <property type="molecule type" value="Genomic_DNA"/>
</dbReference>
<organism evidence="4 5">
    <name type="scientific">Bemisia tabaci</name>
    <name type="common">Sweetpotato whitefly</name>
    <name type="synonym">Aleurodes tabaci</name>
    <dbReference type="NCBI Taxonomy" id="7038"/>
    <lineage>
        <taxon>Eukaryota</taxon>
        <taxon>Metazoa</taxon>
        <taxon>Ecdysozoa</taxon>
        <taxon>Arthropoda</taxon>
        <taxon>Hexapoda</taxon>
        <taxon>Insecta</taxon>
        <taxon>Pterygota</taxon>
        <taxon>Neoptera</taxon>
        <taxon>Paraneoptera</taxon>
        <taxon>Hemiptera</taxon>
        <taxon>Sternorrhyncha</taxon>
        <taxon>Aleyrodoidea</taxon>
        <taxon>Aleyrodidae</taxon>
        <taxon>Aleyrodinae</taxon>
        <taxon>Bemisia</taxon>
    </lineage>
</organism>
<name>A0A9P0AEI0_BEMTA</name>
<dbReference type="Proteomes" id="UP001152759">
    <property type="component" value="Chromosome 5"/>
</dbReference>
<sequence>MVRLRGRSSRARGSRRGGVSRGGIGQISRGGGRGGRGGSFPAPGMVRPRPPAVPPGFLEPDFGYGPRIPPMIPPPVPGPRGLRPYPPVHPAVPFPRARPFPGDYPVRHPMGMPPVPPRPMLPPVPPFVRGRGAFRGSLPKTGKAFNNGTVSQARAAKKKLAKAKKNEETEINKPWVNNALKVEIQKKHSLFAEASRKQTDTVCWKAYNEQKAFVANLVNRAKLDYIGSHSEEENDPFYCEACNRSWKTAEALQEHISEHEVCGREGCTFTAHPKIVALHVQFHHFTGIYKKIANVQSPEDIEKWIAERKSRYPTDANVAMRKAKKEEMIERGERVEESKTDRHNRPKRGEQRSHKPNWRDKRFGRSGEASSENKPTPKKNQVTFDEDDNDPKKDWNGNLPPFQGLPCLSTIDVVESKIETPENLNQLESTSSHTDPDASISEDIVHSSPVSSSNCGVDELKNNPKDESFSESEEVANVEHVFNSETDSTPTISNDSKNVTSDVKEENKVAPKRSSNDSDSSSDVKMKLVPYDVGTNETDDSEPEECSIVKTTENHPAVSSDLVVSDPVETKNSSEVDTGVINSKSRKRHRHRNSGDKQKDTTEDSVKKDNCFKKKKLTLLEKLLSKEIRHERNVILQCVHFVVSNDFFDFDKRPSRWADDSDSDSSCDY</sequence>
<dbReference type="PANTHER" id="PTHR13309:SF0">
    <property type="entry name" value="FMR1-INTERACTING PROTEIN NUFIP1"/>
    <property type="match status" value="1"/>
</dbReference>
<feature type="domain" description="C2H2-type" evidence="3">
    <location>
        <begin position="237"/>
        <end position="259"/>
    </location>
</feature>
<evidence type="ECO:0000256" key="1">
    <source>
        <dbReference type="PROSITE-ProRule" id="PRU00042"/>
    </source>
</evidence>
<dbReference type="PROSITE" id="PS00028">
    <property type="entry name" value="ZINC_FINGER_C2H2_1"/>
    <property type="match status" value="1"/>
</dbReference>
<dbReference type="GO" id="GO:0000492">
    <property type="term" value="P:box C/D snoRNP assembly"/>
    <property type="evidence" value="ECO:0007669"/>
    <property type="project" value="TreeGrafter"/>
</dbReference>
<feature type="compositionally biased region" description="Polar residues" evidence="2">
    <location>
        <begin position="368"/>
        <end position="383"/>
    </location>
</feature>
<dbReference type="AlphaFoldDB" id="A0A9P0AEI0"/>
<dbReference type="InterPro" id="IPR019496">
    <property type="entry name" value="NUFIP1_cons_dom"/>
</dbReference>
<dbReference type="PROSITE" id="PS50157">
    <property type="entry name" value="ZINC_FINGER_C2H2_2"/>
    <property type="match status" value="1"/>
</dbReference>
<reference evidence="4" key="1">
    <citation type="submission" date="2021-12" db="EMBL/GenBank/DDBJ databases">
        <authorList>
            <person name="King R."/>
        </authorList>
    </citation>
    <scope>NUCLEOTIDE SEQUENCE</scope>
</reference>
<feature type="region of interest" description="Disordered" evidence="2">
    <location>
        <begin position="1"/>
        <end position="53"/>
    </location>
</feature>
<gene>
    <name evidence="4" type="ORF">BEMITA_LOCUS8827</name>
</gene>
<feature type="compositionally biased region" description="Basic and acidic residues" evidence="2">
    <location>
        <begin position="324"/>
        <end position="365"/>
    </location>
</feature>